<proteinExistence type="predicted"/>
<evidence type="ECO:0000313" key="4">
    <source>
        <dbReference type="Proteomes" id="UP000297245"/>
    </source>
</evidence>
<evidence type="ECO:0000313" key="3">
    <source>
        <dbReference type="EMBL" id="THU83215.1"/>
    </source>
</evidence>
<dbReference type="AlphaFoldDB" id="A0A4V4HCH8"/>
<dbReference type="OrthoDB" id="3643at2759"/>
<organism evidence="3 4">
    <name type="scientific">Dendrothele bispora (strain CBS 962.96)</name>
    <dbReference type="NCBI Taxonomy" id="1314807"/>
    <lineage>
        <taxon>Eukaryota</taxon>
        <taxon>Fungi</taxon>
        <taxon>Dikarya</taxon>
        <taxon>Basidiomycota</taxon>
        <taxon>Agaricomycotina</taxon>
        <taxon>Agaricomycetes</taxon>
        <taxon>Agaricomycetidae</taxon>
        <taxon>Agaricales</taxon>
        <taxon>Agaricales incertae sedis</taxon>
        <taxon>Dendrothele</taxon>
    </lineage>
</organism>
<dbReference type="EMBL" id="ML179677">
    <property type="protein sequence ID" value="THU83215.1"/>
    <property type="molecule type" value="Genomic_DNA"/>
</dbReference>
<keyword evidence="4" id="KW-1185">Reference proteome</keyword>
<protein>
    <submittedName>
        <fullName evidence="3">Uncharacterized protein</fullName>
    </submittedName>
</protein>
<dbReference type="PANTHER" id="PTHR11365:SF2">
    <property type="entry name" value="5-OXOPROLINASE"/>
    <property type="match status" value="1"/>
</dbReference>
<accession>A0A4V4HCH8</accession>
<dbReference type="InterPro" id="IPR002821">
    <property type="entry name" value="Hydantoinase_A"/>
</dbReference>
<dbReference type="Pfam" id="PF01968">
    <property type="entry name" value="Hydantoinase_A"/>
    <property type="match status" value="1"/>
</dbReference>
<feature type="domain" description="Hydantoinase/oxoprolinase N-terminal" evidence="2">
    <location>
        <begin position="59"/>
        <end position="188"/>
    </location>
</feature>
<evidence type="ECO:0000259" key="2">
    <source>
        <dbReference type="Pfam" id="PF05378"/>
    </source>
</evidence>
<name>A0A4V4HCH8_DENBC</name>
<dbReference type="Pfam" id="PF05378">
    <property type="entry name" value="Hydant_A_N"/>
    <property type="match status" value="1"/>
</dbReference>
<dbReference type="InterPro" id="IPR045079">
    <property type="entry name" value="Oxoprolinase-like"/>
</dbReference>
<dbReference type="GO" id="GO:0006749">
    <property type="term" value="P:glutathione metabolic process"/>
    <property type="evidence" value="ECO:0007669"/>
    <property type="project" value="TreeGrafter"/>
</dbReference>
<evidence type="ECO:0000259" key="1">
    <source>
        <dbReference type="Pfam" id="PF01968"/>
    </source>
</evidence>
<dbReference type="GO" id="GO:0005829">
    <property type="term" value="C:cytosol"/>
    <property type="evidence" value="ECO:0007669"/>
    <property type="project" value="TreeGrafter"/>
</dbReference>
<reference evidence="3 4" key="1">
    <citation type="journal article" date="2019" name="Nat. Ecol. Evol.">
        <title>Megaphylogeny resolves global patterns of mushroom evolution.</title>
        <authorList>
            <person name="Varga T."/>
            <person name="Krizsan K."/>
            <person name="Foldi C."/>
            <person name="Dima B."/>
            <person name="Sanchez-Garcia M."/>
            <person name="Sanchez-Ramirez S."/>
            <person name="Szollosi G.J."/>
            <person name="Szarkandi J.G."/>
            <person name="Papp V."/>
            <person name="Albert L."/>
            <person name="Andreopoulos W."/>
            <person name="Angelini C."/>
            <person name="Antonin V."/>
            <person name="Barry K.W."/>
            <person name="Bougher N.L."/>
            <person name="Buchanan P."/>
            <person name="Buyck B."/>
            <person name="Bense V."/>
            <person name="Catcheside P."/>
            <person name="Chovatia M."/>
            <person name="Cooper J."/>
            <person name="Damon W."/>
            <person name="Desjardin D."/>
            <person name="Finy P."/>
            <person name="Geml J."/>
            <person name="Haridas S."/>
            <person name="Hughes K."/>
            <person name="Justo A."/>
            <person name="Karasinski D."/>
            <person name="Kautmanova I."/>
            <person name="Kiss B."/>
            <person name="Kocsube S."/>
            <person name="Kotiranta H."/>
            <person name="LaButti K.M."/>
            <person name="Lechner B.E."/>
            <person name="Liimatainen K."/>
            <person name="Lipzen A."/>
            <person name="Lukacs Z."/>
            <person name="Mihaltcheva S."/>
            <person name="Morgado L.N."/>
            <person name="Niskanen T."/>
            <person name="Noordeloos M.E."/>
            <person name="Ohm R.A."/>
            <person name="Ortiz-Santana B."/>
            <person name="Ovrebo C."/>
            <person name="Racz N."/>
            <person name="Riley R."/>
            <person name="Savchenko A."/>
            <person name="Shiryaev A."/>
            <person name="Soop K."/>
            <person name="Spirin V."/>
            <person name="Szebenyi C."/>
            <person name="Tomsovsky M."/>
            <person name="Tulloss R.E."/>
            <person name="Uehling J."/>
            <person name="Grigoriev I.V."/>
            <person name="Vagvolgyi C."/>
            <person name="Papp T."/>
            <person name="Martin F.M."/>
            <person name="Miettinen O."/>
            <person name="Hibbett D.S."/>
            <person name="Nagy L.G."/>
        </authorList>
    </citation>
    <scope>NUCLEOTIDE SEQUENCE [LARGE SCALE GENOMIC DNA]</scope>
    <source>
        <strain evidence="3 4">CBS 962.96</strain>
    </source>
</reference>
<dbReference type="Proteomes" id="UP000297245">
    <property type="component" value="Unassembled WGS sequence"/>
</dbReference>
<feature type="domain" description="Hydantoinase A/oxoprolinase" evidence="1">
    <location>
        <begin position="229"/>
        <end position="391"/>
    </location>
</feature>
<dbReference type="PANTHER" id="PTHR11365">
    <property type="entry name" value="5-OXOPROLINASE RELATED"/>
    <property type="match status" value="1"/>
</dbReference>
<dbReference type="GO" id="GO:0017168">
    <property type="term" value="F:5-oxoprolinase (ATP-hydrolyzing) activity"/>
    <property type="evidence" value="ECO:0007669"/>
    <property type="project" value="TreeGrafter"/>
</dbReference>
<sequence length="532" mass="59238">MTGKPLRKIYFYVQANALEDFAIGNWNKLEHLRHAKNWLYLIIYNQTRLGSGYRIDLKNYIQLSTTVATNALLERNGHGHTLLITKGFKDLLIGNQFRPKIFDLNIRRPKPLYDSAFEIDESWSGVRRPQDKQKLQEKVGGVSGEAVRVMKKPDLEAVNQPFQTLYDQGCRSLAIVPAHCYTYPEHENLMVPRGVSSTADAYLTPILRGNVNISMRFFGGFNRVFFSRLDVGGTSAERSRYAGRYEVVYETTTAGVSIQSPQMDINTVATGGGSCLTFVNGIFRAGPESAELSLDPLVIALTDVDLLLGRLIPDFFPKIFGKSEKELLDEGKLSKRLLGGLMRSMRNPEKHLEGRTVMVIFIKVANETMAGPIRALTEARGYATSKHVMILIPRYSSILSVWAALADQAFKLQEPPASLFYNEKMLRGFGVDELGEAGSSSIDADARSKRRVPESLQRRTESVATDLKFTGNSVPQLRSALVLPVLRPVKPASRVFPENIAFMLPSTSCLFAIGRSTTLSVSCSPDRNLETT</sequence>
<dbReference type="InterPro" id="IPR008040">
    <property type="entry name" value="Hydant_A_N"/>
</dbReference>
<gene>
    <name evidence="3" type="ORF">K435DRAFT_807676</name>
</gene>